<feature type="transmembrane region" description="Helical" evidence="1">
    <location>
        <begin position="350"/>
        <end position="368"/>
    </location>
</feature>
<reference evidence="2 3" key="1">
    <citation type="submission" date="2023-05" db="EMBL/GenBank/DDBJ databases">
        <title>Comparative genomics reveals the evidence of polycyclic aromatic hydrocarbons degradation in moderately halophilic genus Pontibacillus.</title>
        <authorList>
            <person name="Yang H."/>
            <person name="Qian Z."/>
        </authorList>
    </citation>
    <scope>NUCLEOTIDE SEQUENCE [LARGE SCALE GENOMIC DNA]</scope>
    <source>
        <strain evidence="3">HN14</strain>
    </source>
</reference>
<keyword evidence="1" id="KW-0812">Transmembrane</keyword>
<accession>A0ABY8UU03</accession>
<keyword evidence="1" id="KW-0472">Membrane</keyword>
<feature type="transmembrane region" description="Helical" evidence="1">
    <location>
        <begin position="84"/>
        <end position="103"/>
    </location>
</feature>
<protein>
    <submittedName>
        <fullName evidence="2">Nucleoporin-interacting protein</fullName>
    </submittedName>
</protein>
<feature type="transmembrane region" description="Helical" evidence="1">
    <location>
        <begin position="136"/>
        <end position="153"/>
    </location>
</feature>
<dbReference type="EMBL" id="CP126446">
    <property type="protein sequence ID" value="WIF97140.1"/>
    <property type="molecule type" value="Genomic_DNA"/>
</dbReference>
<feature type="transmembrane region" description="Helical" evidence="1">
    <location>
        <begin position="201"/>
        <end position="220"/>
    </location>
</feature>
<evidence type="ECO:0000256" key="1">
    <source>
        <dbReference type="SAM" id="Phobius"/>
    </source>
</evidence>
<feature type="transmembrane region" description="Helical" evidence="1">
    <location>
        <begin position="60"/>
        <end position="77"/>
    </location>
</feature>
<keyword evidence="3" id="KW-1185">Reference proteome</keyword>
<feature type="transmembrane region" description="Helical" evidence="1">
    <location>
        <begin position="12"/>
        <end position="31"/>
    </location>
</feature>
<evidence type="ECO:0000313" key="2">
    <source>
        <dbReference type="EMBL" id="WIF97140.1"/>
    </source>
</evidence>
<dbReference type="RefSeq" id="WP_231417388.1">
    <property type="nucleotide sequence ID" value="NZ_CP126446.1"/>
</dbReference>
<keyword evidence="1" id="KW-1133">Transmembrane helix</keyword>
<proteinExistence type="predicted"/>
<feature type="transmembrane region" description="Helical" evidence="1">
    <location>
        <begin position="165"/>
        <end position="189"/>
    </location>
</feature>
<sequence>MQNKQLCLSEKFYIGFALLSLIAILSFRILYSSAFARSWDAVDFALGVQSYNLLDMQPHFPGYPYFILGGMLVNLWVEDPARSLALWNSLFSLSSLLPMWFIYRRYLTISKALIAVAFSQSIPFLTIIIASPMSEGTAFTILWWYIWGLMVALERGRYRYDLLPLALFSLLMGVRLSYLPFCVGILLLWYKRLREKGLGHVLEQAGIAFLFQFLWVYPLILSVGGIDSFQFIATKFVEGHFTGWGGSIATEQAPFITRVWTFIWTNILWTGLSVHSVLILILYGVLVLSLFRGPSSVLYEKLWWSLGTAYTFWAFFAQNVDKPRHILPTVVILVILLLVHLLKGGGKRKIGVVSLLLLMNTGIGGYYVHKQATELPATYQLANYVEQQSEPLKIYTWEEERVLQYVGVSKSFQKIQTYALFKEDASNQLKQGKTVYVTDRVVQGFIQQGMDTTDFTAVKKFTSDPLFDPVYSDITLYKWVTSSSP</sequence>
<dbReference type="Proteomes" id="UP001236652">
    <property type="component" value="Chromosome"/>
</dbReference>
<gene>
    <name evidence="2" type="ORF">QNI29_15530</name>
</gene>
<feature type="transmembrane region" description="Helical" evidence="1">
    <location>
        <begin position="326"/>
        <end position="343"/>
    </location>
</feature>
<feature type="transmembrane region" description="Helical" evidence="1">
    <location>
        <begin position="267"/>
        <end position="290"/>
    </location>
</feature>
<organism evidence="2 3">
    <name type="scientific">Pontibacillus chungwhensis</name>
    <dbReference type="NCBI Taxonomy" id="265426"/>
    <lineage>
        <taxon>Bacteria</taxon>
        <taxon>Bacillati</taxon>
        <taxon>Bacillota</taxon>
        <taxon>Bacilli</taxon>
        <taxon>Bacillales</taxon>
        <taxon>Bacillaceae</taxon>
        <taxon>Pontibacillus</taxon>
    </lineage>
</organism>
<evidence type="ECO:0000313" key="3">
    <source>
        <dbReference type="Proteomes" id="UP001236652"/>
    </source>
</evidence>
<name>A0ABY8UU03_9BACI</name>